<dbReference type="FunFam" id="2.60.40.790:FF:000015">
    <property type="entry name" value="dynein assembly factor 4, axonemal isoform X1"/>
    <property type="match status" value="1"/>
</dbReference>
<dbReference type="InterPro" id="IPR037894">
    <property type="entry name" value="CS_DYX1C1"/>
</dbReference>
<dbReference type="GO" id="GO:0036158">
    <property type="term" value="P:outer dynein arm assembly"/>
    <property type="evidence" value="ECO:0007669"/>
    <property type="project" value="TreeGrafter"/>
</dbReference>
<gene>
    <name evidence="14" type="ORF">BDEG_26536</name>
</gene>
<evidence type="ECO:0000256" key="2">
    <source>
        <dbReference type="ARBA" id="ARBA00004487"/>
    </source>
</evidence>
<dbReference type="VEuPathDB" id="FungiDB:BDEG_26536"/>
<evidence type="ECO:0000256" key="9">
    <source>
        <dbReference type="ARBA" id="ARBA00024190"/>
    </source>
</evidence>
<evidence type="ECO:0000256" key="8">
    <source>
        <dbReference type="ARBA" id="ARBA00023273"/>
    </source>
</evidence>
<accession>A0A177WU55</accession>
<dbReference type="Proteomes" id="UP000077115">
    <property type="component" value="Unassembled WGS sequence"/>
</dbReference>
<dbReference type="SUPFAM" id="SSF48452">
    <property type="entry name" value="TPR-like"/>
    <property type="match status" value="1"/>
</dbReference>
<evidence type="ECO:0000313" key="15">
    <source>
        <dbReference type="Proteomes" id="UP000077115"/>
    </source>
</evidence>
<dbReference type="GO" id="GO:0005634">
    <property type="term" value="C:nucleus"/>
    <property type="evidence" value="ECO:0007669"/>
    <property type="project" value="UniProtKB-SubCell"/>
</dbReference>
<dbReference type="PANTHER" id="PTHR46492">
    <property type="entry name" value="DYNEIN ASSEMBLY FACTOR 4, AXONEMAL"/>
    <property type="match status" value="1"/>
</dbReference>
<evidence type="ECO:0000256" key="4">
    <source>
        <dbReference type="ARBA" id="ARBA00022737"/>
    </source>
</evidence>
<evidence type="ECO:0000313" key="14">
    <source>
        <dbReference type="EMBL" id="OAJ43155.1"/>
    </source>
</evidence>
<dbReference type="eggNOG" id="KOG1124">
    <property type="taxonomic scope" value="Eukaryota"/>
</dbReference>
<keyword evidence="8" id="KW-0966">Cell projection</keyword>
<feature type="repeat" description="TPR" evidence="11">
    <location>
        <begin position="340"/>
        <end position="373"/>
    </location>
</feature>
<dbReference type="CDD" id="cd06469">
    <property type="entry name" value="p23_DYX1C1_like"/>
    <property type="match status" value="1"/>
</dbReference>
<evidence type="ECO:0000256" key="10">
    <source>
        <dbReference type="ARBA" id="ARBA00024430"/>
    </source>
</evidence>
<dbReference type="PROSITE" id="PS51203">
    <property type="entry name" value="CS"/>
    <property type="match status" value="1"/>
</dbReference>
<dbReference type="InterPro" id="IPR011990">
    <property type="entry name" value="TPR-like_helical_dom_sf"/>
</dbReference>
<keyword evidence="4" id="KW-0677">Repeat</keyword>
<evidence type="ECO:0000256" key="6">
    <source>
        <dbReference type="ARBA" id="ARBA00022902"/>
    </source>
</evidence>
<keyword evidence="7" id="KW-0539">Nucleus</keyword>
<protein>
    <recommendedName>
        <fullName evidence="10">Dynein axonemal assembly factor 4</fullName>
    </recommendedName>
</protein>
<name>A0A177WU55_BATDL</name>
<dbReference type="STRING" id="403673.A0A177WU55"/>
<evidence type="ECO:0000256" key="12">
    <source>
        <dbReference type="SAM" id="Coils"/>
    </source>
</evidence>
<organism evidence="14 15">
    <name type="scientific">Batrachochytrium dendrobatidis (strain JEL423)</name>
    <dbReference type="NCBI Taxonomy" id="403673"/>
    <lineage>
        <taxon>Eukaryota</taxon>
        <taxon>Fungi</taxon>
        <taxon>Fungi incertae sedis</taxon>
        <taxon>Chytridiomycota</taxon>
        <taxon>Chytridiomycota incertae sedis</taxon>
        <taxon>Chytridiomycetes</taxon>
        <taxon>Rhizophydiales</taxon>
        <taxon>Rhizophydiales incertae sedis</taxon>
        <taxon>Batrachochytrium</taxon>
    </lineage>
</organism>
<keyword evidence="5 11" id="KW-0802">TPR repeat</keyword>
<feature type="coiled-coil region" evidence="12">
    <location>
        <begin position="122"/>
        <end position="156"/>
    </location>
</feature>
<dbReference type="InterPro" id="IPR052004">
    <property type="entry name" value="Dynein_assembly_factor_4"/>
</dbReference>
<dbReference type="PANTHER" id="PTHR46492:SF1">
    <property type="entry name" value="DYNEIN AXONEMAL ASSEMBLY FACTOR 4"/>
    <property type="match status" value="1"/>
</dbReference>
<dbReference type="InterPro" id="IPR008978">
    <property type="entry name" value="HSP20-like_chaperone"/>
</dbReference>
<dbReference type="EMBL" id="DS022309">
    <property type="protein sequence ID" value="OAJ43155.1"/>
    <property type="molecule type" value="Genomic_DNA"/>
</dbReference>
<evidence type="ECO:0000259" key="13">
    <source>
        <dbReference type="PROSITE" id="PS51203"/>
    </source>
</evidence>
<dbReference type="AlphaFoldDB" id="A0A177WU55"/>
<evidence type="ECO:0000256" key="7">
    <source>
        <dbReference type="ARBA" id="ARBA00023242"/>
    </source>
</evidence>
<evidence type="ECO:0000256" key="11">
    <source>
        <dbReference type="PROSITE-ProRule" id="PRU00339"/>
    </source>
</evidence>
<evidence type="ECO:0000256" key="3">
    <source>
        <dbReference type="ARBA" id="ARBA00022490"/>
    </source>
</evidence>
<evidence type="ECO:0000256" key="5">
    <source>
        <dbReference type="ARBA" id="ARBA00022803"/>
    </source>
</evidence>
<comment type="subcellular location">
    <subcellularLocation>
        <location evidence="2">Cell projection</location>
        <location evidence="2">Neuron projection</location>
    </subcellularLocation>
    <subcellularLocation>
        <location evidence="9">Dynein axonemal particle</location>
    </subcellularLocation>
    <subcellularLocation>
        <location evidence="1">Nucleus</location>
    </subcellularLocation>
</comment>
<dbReference type="Pfam" id="PF04969">
    <property type="entry name" value="CS"/>
    <property type="match status" value="1"/>
</dbReference>
<proteinExistence type="predicted"/>
<keyword evidence="6" id="KW-0524">Neurogenesis</keyword>
<dbReference type="InterPro" id="IPR007052">
    <property type="entry name" value="CS_dom"/>
</dbReference>
<dbReference type="GO" id="GO:0003341">
    <property type="term" value="P:cilium movement"/>
    <property type="evidence" value="ECO:0007669"/>
    <property type="project" value="InterPro"/>
</dbReference>
<dbReference type="Gene3D" id="2.60.40.790">
    <property type="match status" value="1"/>
</dbReference>
<dbReference type="Gene3D" id="1.25.40.10">
    <property type="entry name" value="Tetratricopeptide repeat domain"/>
    <property type="match status" value="1"/>
</dbReference>
<dbReference type="OrthoDB" id="10250354at2759"/>
<dbReference type="SMART" id="SM00028">
    <property type="entry name" value="TPR"/>
    <property type="match status" value="3"/>
</dbReference>
<feature type="domain" description="CS" evidence="13">
    <location>
        <begin position="3"/>
        <end position="87"/>
    </location>
</feature>
<dbReference type="FunFam" id="1.25.40.10:FF:002150">
    <property type="entry name" value="Predicted protein"/>
    <property type="match status" value="1"/>
</dbReference>
<dbReference type="GO" id="GO:0120293">
    <property type="term" value="C:dynein axonemal particle"/>
    <property type="evidence" value="ECO:0007669"/>
    <property type="project" value="UniProtKB-SubCell"/>
</dbReference>
<sequence>MPIVVKDYSVSQNDTELFISVPLSGTSASKVDVYCNDVYIKINFPPFFFELDLESTIDSQASIASVGNGMVVFTLVKTHPGIWNTIKFQAESPKALRDRRAAGEERERHLAIKKREEAIALKRSEERDMVRRQIEVERAKRERVEALKQAEKKAGENEVNSWAQSTLAVQRDLKIQATVHAKQESEKMASIATKSEIAFREDSAIFGVDDVAVNIQSSDDLDSHDIDGESADDDIDVEAIRAKVRAQLKARVQPPPRACQDIQVKFTPRGHIPTNTARETEDGIYKNTFKIGPTLTRINPLYHNYCVEKWRIRIKLAEALQKSKTNQACESNQQSDDSNSAFLKDKGIEFFKQGNIESALNAFTAAIDLDPLSANLYANRAACFLHLSNATDCISDCTIALGLISKEEDLLKEQLVDPVAYDQETGNQRRRLKVKLLVRRGTARSNLVGDIKRGLADYQDALKLDPENPDLETDIAALKERLGDAAITND</sequence>
<keyword evidence="12" id="KW-0175">Coiled coil</keyword>
<reference evidence="14 15" key="1">
    <citation type="submission" date="2006-10" db="EMBL/GenBank/DDBJ databases">
        <title>The Genome Sequence of Batrachochytrium dendrobatidis JEL423.</title>
        <authorList>
            <consortium name="The Broad Institute Genome Sequencing Platform"/>
            <person name="Birren B."/>
            <person name="Lander E."/>
            <person name="Galagan J."/>
            <person name="Cuomo C."/>
            <person name="Devon K."/>
            <person name="Jaffe D."/>
            <person name="Butler J."/>
            <person name="Alvarez P."/>
            <person name="Gnerre S."/>
            <person name="Grabherr M."/>
            <person name="Kleber M."/>
            <person name="Mauceli E."/>
            <person name="Brockman W."/>
            <person name="Young S."/>
            <person name="LaButti K."/>
            <person name="Sykes S."/>
            <person name="DeCaprio D."/>
            <person name="Crawford M."/>
            <person name="Koehrsen M."/>
            <person name="Engels R."/>
            <person name="Montgomery P."/>
            <person name="Pearson M."/>
            <person name="Howarth C."/>
            <person name="Larson L."/>
            <person name="White J."/>
            <person name="O'Leary S."/>
            <person name="Kodira C."/>
            <person name="Zeng Q."/>
            <person name="Yandava C."/>
            <person name="Alvarado L."/>
            <person name="Longcore J."/>
            <person name="James T."/>
        </authorList>
    </citation>
    <scope>NUCLEOTIDE SEQUENCE [LARGE SCALE GENOMIC DNA]</scope>
    <source>
        <strain evidence="14 15">JEL423</strain>
    </source>
</reference>
<dbReference type="PROSITE" id="PS50005">
    <property type="entry name" value="TPR"/>
    <property type="match status" value="1"/>
</dbReference>
<dbReference type="SUPFAM" id="SSF49764">
    <property type="entry name" value="HSP20-like chaperones"/>
    <property type="match status" value="1"/>
</dbReference>
<keyword evidence="3" id="KW-0963">Cytoplasm</keyword>
<reference evidence="14 15" key="2">
    <citation type="submission" date="2016-05" db="EMBL/GenBank/DDBJ databases">
        <title>Lineage-specific infection strategies underlie the spectrum of fungal disease in amphibians.</title>
        <authorList>
            <person name="Cuomo C.A."/>
            <person name="Farrer R.A."/>
            <person name="James T."/>
            <person name="Longcore J."/>
            <person name="Birren B."/>
        </authorList>
    </citation>
    <scope>NUCLEOTIDE SEQUENCE [LARGE SCALE GENOMIC DNA]</scope>
    <source>
        <strain evidence="14 15">JEL423</strain>
    </source>
</reference>
<evidence type="ECO:0000256" key="1">
    <source>
        <dbReference type="ARBA" id="ARBA00004123"/>
    </source>
</evidence>
<dbReference type="InterPro" id="IPR019734">
    <property type="entry name" value="TPR_rpt"/>
</dbReference>
<dbReference type="GO" id="GO:0036159">
    <property type="term" value="P:inner dynein arm assembly"/>
    <property type="evidence" value="ECO:0007669"/>
    <property type="project" value="TreeGrafter"/>
</dbReference>